<dbReference type="EMBL" id="JAOYFB010000002">
    <property type="protein sequence ID" value="KAK4006207.1"/>
    <property type="molecule type" value="Genomic_DNA"/>
</dbReference>
<keyword evidence="3" id="KW-1185">Reference proteome</keyword>
<reference evidence="2 3" key="1">
    <citation type="journal article" date="2023" name="Nucleic Acids Res.">
        <title>The hologenome of Daphnia magna reveals possible DNA methylation and microbiome-mediated evolution of the host genome.</title>
        <authorList>
            <person name="Chaturvedi A."/>
            <person name="Li X."/>
            <person name="Dhandapani V."/>
            <person name="Marshall H."/>
            <person name="Kissane S."/>
            <person name="Cuenca-Cambronero M."/>
            <person name="Asole G."/>
            <person name="Calvet F."/>
            <person name="Ruiz-Romero M."/>
            <person name="Marangio P."/>
            <person name="Guigo R."/>
            <person name="Rago D."/>
            <person name="Mirbahai L."/>
            <person name="Eastwood N."/>
            <person name="Colbourne J.K."/>
            <person name="Zhou J."/>
            <person name="Mallon E."/>
            <person name="Orsini L."/>
        </authorList>
    </citation>
    <scope>NUCLEOTIDE SEQUENCE [LARGE SCALE GENOMIC DNA]</scope>
    <source>
        <strain evidence="2">LRV0_1</strain>
    </source>
</reference>
<sequence>MFGDSSSFELHHSYIRSLFFQKYVLIVTVTFPAGSNSVDVLFVKFHFTVPVAELSLLEVVLVEKLLRMMRAMMQIHFSMVEGTLASRGTDANLEVVVAGGSNDGNDVEAVAARAAGRPKRTIRRREILDPSHVARHRSSVAANRQKSPSPSPHREFPIAHSSPLTTLSQIIFPDLNSPAEAEHSLVTADLSLPSVSRRNYESDGIRAEPPIDPNESVLEQSSFEAPTEPDYKIHSEGRYFMVDYNQRDFKENLHNAASGIPHNHPPDYGNHERVPIFKNAKKEAIIEKFKPPKRVIFDEIKKKEIAGRDLPDIALATRRIRYLRSKSLPPNPRKDEPFFDIHLTFFPPDFYQGAVFAGQGTNKARHLLFFTPVMKRQLEDCKT</sequence>
<protein>
    <submittedName>
        <fullName evidence="2">Uncharacterized protein</fullName>
    </submittedName>
</protein>
<gene>
    <name evidence="2" type="ORF">OUZ56_011362</name>
</gene>
<dbReference type="Proteomes" id="UP001234178">
    <property type="component" value="Unassembled WGS sequence"/>
</dbReference>
<name>A0ABQ9YZZ3_9CRUS</name>
<evidence type="ECO:0000313" key="2">
    <source>
        <dbReference type="EMBL" id="KAK4006207.1"/>
    </source>
</evidence>
<evidence type="ECO:0000313" key="3">
    <source>
        <dbReference type="Proteomes" id="UP001234178"/>
    </source>
</evidence>
<comment type="caution">
    <text evidence="2">The sequence shown here is derived from an EMBL/GenBank/DDBJ whole genome shotgun (WGS) entry which is preliminary data.</text>
</comment>
<organism evidence="2 3">
    <name type="scientific">Daphnia magna</name>
    <dbReference type="NCBI Taxonomy" id="35525"/>
    <lineage>
        <taxon>Eukaryota</taxon>
        <taxon>Metazoa</taxon>
        <taxon>Ecdysozoa</taxon>
        <taxon>Arthropoda</taxon>
        <taxon>Crustacea</taxon>
        <taxon>Branchiopoda</taxon>
        <taxon>Diplostraca</taxon>
        <taxon>Cladocera</taxon>
        <taxon>Anomopoda</taxon>
        <taxon>Daphniidae</taxon>
        <taxon>Daphnia</taxon>
    </lineage>
</organism>
<dbReference type="PANTHER" id="PTHR20956">
    <property type="entry name" value="HEH2P"/>
    <property type="match status" value="1"/>
</dbReference>
<feature type="region of interest" description="Disordered" evidence="1">
    <location>
        <begin position="133"/>
        <end position="159"/>
    </location>
</feature>
<evidence type="ECO:0000256" key="1">
    <source>
        <dbReference type="SAM" id="MobiDB-lite"/>
    </source>
</evidence>
<dbReference type="PANTHER" id="PTHR20956:SF12">
    <property type="entry name" value="FLYWCH-TYPE DOMAIN-CONTAINING PROTEIN"/>
    <property type="match status" value="1"/>
</dbReference>
<proteinExistence type="predicted"/>
<accession>A0ABQ9YZZ3</accession>